<dbReference type="Proteomes" id="UP001293254">
    <property type="component" value="Unassembled WGS sequence"/>
</dbReference>
<name>A0AAE2CAP9_9LAMI</name>
<sequence>MLLFFFLPVFYSSSCNCPLVLLHRLWTKPVAALRADSIVLFVFLSFPASRWLGCCSPASSFTRTALSDPSWLSTWQEERKLRLQPRLLLHPASHNVCSSKQIELAKASSQAFHAFISDLEASPAPIVVGKQPVEPTPDKGNNADVEGAKPTSFAGLFSNNRKLTDDNKLQKFVLGEGTLKLEMNDLINVKAKLGFYLVGYIAGKFPGFKAIRAMAHSWGASFQQHASG</sequence>
<accession>A0AAE2CAP9</accession>
<proteinExistence type="predicted"/>
<organism evidence="1 2">
    <name type="scientific">Sesamum alatum</name>
    <dbReference type="NCBI Taxonomy" id="300844"/>
    <lineage>
        <taxon>Eukaryota</taxon>
        <taxon>Viridiplantae</taxon>
        <taxon>Streptophyta</taxon>
        <taxon>Embryophyta</taxon>
        <taxon>Tracheophyta</taxon>
        <taxon>Spermatophyta</taxon>
        <taxon>Magnoliopsida</taxon>
        <taxon>eudicotyledons</taxon>
        <taxon>Gunneridae</taxon>
        <taxon>Pentapetalae</taxon>
        <taxon>asterids</taxon>
        <taxon>lamiids</taxon>
        <taxon>Lamiales</taxon>
        <taxon>Pedaliaceae</taxon>
        <taxon>Sesamum</taxon>
    </lineage>
</organism>
<reference evidence="1" key="2">
    <citation type="journal article" date="2024" name="Plant">
        <title>Genomic evolution and insights into agronomic trait innovations of Sesamum species.</title>
        <authorList>
            <person name="Miao H."/>
            <person name="Wang L."/>
            <person name="Qu L."/>
            <person name="Liu H."/>
            <person name="Sun Y."/>
            <person name="Le M."/>
            <person name="Wang Q."/>
            <person name="Wei S."/>
            <person name="Zheng Y."/>
            <person name="Lin W."/>
            <person name="Duan Y."/>
            <person name="Cao H."/>
            <person name="Xiong S."/>
            <person name="Wang X."/>
            <person name="Wei L."/>
            <person name="Li C."/>
            <person name="Ma Q."/>
            <person name="Ju M."/>
            <person name="Zhao R."/>
            <person name="Li G."/>
            <person name="Mu C."/>
            <person name="Tian Q."/>
            <person name="Mei H."/>
            <person name="Zhang T."/>
            <person name="Gao T."/>
            <person name="Zhang H."/>
        </authorList>
    </citation>
    <scope>NUCLEOTIDE SEQUENCE</scope>
    <source>
        <strain evidence="1">3651</strain>
    </source>
</reference>
<evidence type="ECO:0000313" key="1">
    <source>
        <dbReference type="EMBL" id="KAK4415161.1"/>
    </source>
</evidence>
<comment type="caution">
    <text evidence="1">The sequence shown here is derived from an EMBL/GenBank/DDBJ whole genome shotgun (WGS) entry which is preliminary data.</text>
</comment>
<dbReference type="AlphaFoldDB" id="A0AAE2CAP9"/>
<keyword evidence="2" id="KW-1185">Reference proteome</keyword>
<evidence type="ECO:0000313" key="2">
    <source>
        <dbReference type="Proteomes" id="UP001293254"/>
    </source>
</evidence>
<gene>
    <name evidence="1" type="ORF">Salat_2623300</name>
</gene>
<reference evidence="1" key="1">
    <citation type="submission" date="2020-06" db="EMBL/GenBank/DDBJ databases">
        <authorList>
            <person name="Li T."/>
            <person name="Hu X."/>
            <person name="Zhang T."/>
            <person name="Song X."/>
            <person name="Zhang H."/>
            <person name="Dai N."/>
            <person name="Sheng W."/>
            <person name="Hou X."/>
            <person name="Wei L."/>
        </authorList>
    </citation>
    <scope>NUCLEOTIDE SEQUENCE</scope>
    <source>
        <strain evidence="1">3651</strain>
        <tissue evidence="1">Leaf</tissue>
    </source>
</reference>
<dbReference type="EMBL" id="JACGWO010000011">
    <property type="protein sequence ID" value="KAK4415161.1"/>
    <property type="molecule type" value="Genomic_DNA"/>
</dbReference>
<protein>
    <submittedName>
        <fullName evidence="1">Uncharacterized protein</fullName>
    </submittedName>
</protein>